<dbReference type="RefSeq" id="XP_022383850.1">
    <property type="nucleotide sequence ID" value="XM_022538945.1"/>
</dbReference>
<dbReference type="InterPro" id="IPR007219">
    <property type="entry name" value="XnlR_reg_dom"/>
</dbReference>
<keyword evidence="4" id="KW-0804">Transcription</keyword>
<dbReference type="GO" id="GO:0008270">
    <property type="term" value="F:zinc ion binding"/>
    <property type="evidence" value="ECO:0007669"/>
    <property type="project" value="InterPro"/>
</dbReference>
<dbReference type="PANTHER" id="PTHR31668:SF10">
    <property type="entry name" value="ZN(II)2CYS6 TRANSCRIPTION FACTOR (EUROFUNG)"/>
    <property type="match status" value="1"/>
</dbReference>
<name>A0A1F7ZL07_9EURO</name>
<evidence type="ECO:0000256" key="5">
    <source>
        <dbReference type="ARBA" id="ARBA00023242"/>
    </source>
</evidence>
<keyword evidence="1" id="KW-0479">Metal-binding</keyword>
<dbReference type="PROSITE" id="PS50048">
    <property type="entry name" value="ZN2_CY6_FUNGAL_2"/>
    <property type="match status" value="1"/>
</dbReference>
<evidence type="ECO:0000256" key="1">
    <source>
        <dbReference type="ARBA" id="ARBA00022723"/>
    </source>
</evidence>
<evidence type="ECO:0000259" key="7">
    <source>
        <dbReference type="PROSITE" id="PS50048"/>
    </source>
</evidence>
<sequence length="674" mass="75340">MEGDPSVRDEGDSAEARPYRSHLYPACLPCKKRKSRCRTTDSSGICIMCRAHGTDCIYPRPGDNSQRRSVALPRKLTLKSRRAPRTVAQPKNLKSLSTSASLHTQQVSNHPVDAVSPSREFDLQIINRPAASLETQSCPPTHGHFNREAFPNLVGIVTEAGDSSSHIVSPAVAEDNDVLESYLSTVPDARRRSIIRTDPNSRRPVRPVLFNTVPRRPLGVSANQSLPATKCEFIEKYLEPGVDDVVDLFFHHVNICFPIFDEMSFRHVYCTHKENISPALLCNLYANALIYWENSPSLRSGRYPDIRFIWNQANEALHSELFLSPGISTVMAIILNVCGRPSTSMFGNGGMVGTAVALSNALGLNRDPSNWNIRPMEKRFRIRIWWLVVIHDRWCSLAYGTPLQIHCAQYDVPYPTMDDLCPSNASSSHIAAALIFLSLTTLTEVLGTYLQHVYKVSESTPYPPETSSVDLERLLTDWEESLSDDIRRIVIRGTHLHAPGAANFRLAYLAVKLLFRRIQLDLDADAMKADDDTTSPFYTQAQRAAEEIVHLVKELDESHFRGFWIPVHAFSLTSATTFLLRSGLRRRNARSNAPLHLAKDMVSTLRSHRNRFSWDLADNCLATCSDLVENMSSVEAGNDSLSAVPAFQELDFCNPAFLDELLLGLPGLTDTIDI</sequence>
<dbReference type="Proteomes" id="UP000179179">
    <property type="component" value="Unassembled WGS sequence"/>
</dbReference>
<dbReference type="SUPFAM" id="SSF57701">
    <property type="entry name" value="Zn2/Cys6 DNA-binding domain"/>
    <property type="match status" value="1"/>
</dbReference>
<protein>
    <submittedName>
        <fullName evidence="8">Zn(II)2Cys6 transcription factor</fullName>
    </submittedName>
</protein>
<feature type="compositionally biased region" description="Polar residues" evidence="6">
    <location>
        <begin position="92"/>
        <end position="109"/>
    </location>
</feature>
<dbReference type="InterPro" id="IPR036864">
    <property type="entry name" value="Zn2-C6_fun-type_DNA-bd_sf"/>
</dbReference>
<accession>A0A1F7ZL07</accession>
<evidence type="ECO:0000256" key="2">
    <source>
        <dbReference type="ARBA" id="ARBA00023015"/>
    </source>
</evidence>
<dbReference type="CDD" id="cd00067">
    <property type="entry name" value="GAL4"/>
    <property type="match status" value="1"/>
</dbReference>
<evidence type="ECO:0000256" key="3">
    <source>
        <dbReference type="ARBA" id="ARBA00023125"/>
    </source>
</evidence>
<dbReference type="InterPro" id="IPR001138">
    <property type="entry name" value="Zn2Cys6_DnaBD"/>
</dbReference>
<reference evidence="8 9" key="1">
    <citation type="journal article" date="2016" name="Genome Biol. Evol.">
        <title>Draft genome sequence of an aflatoxigenic Aspergillus species, A. bombycis.</title>
        <authorList>
            <person name="Moore G.G."/>
            <person name="Mack B.M."/>
            <person name="Beltz S.B."/>
            <person name="Gilbert M.K."/>
        </authorList>
    </citation>
    <scope>NUCLEOTIDE SEQUENCE [LARGE SCALE GENOMIC DNA]</scope>
    <source>
        <strain evidence="9">NRRL 26010</strain>
    </source>
</reference>
<dbReference type="GeneID" id="34455207"/>
<proteinExistence type="predicted"/>
<dbReference type="AlphaFoldDB" id="A0A1F7ZL07"/>
<keyword evidence="5" id="KW-0539">Nucleus</keyword>
<evidence type="ECO:0000313" key="9">
    <source>
        <dbReference type="Proteomes" id="UP000179179"/>
    </source>
</evidence>
<feature type="region of interest" description="Disordered" evidence="6">
    <location>
        <begin position="81"/>
        <end position="114"/>
    </location>
</feature>
<evidence type="ECO:0000256" key="6">
    <source>
        <dbReference type="SAM" id="MobiDB-lite"/>
    </source>
</evidence>
<dbReference type="Gene3D" id="4.10.240.10">
    <property type="entry name" value="Zn(2)-C6 fungal-type DNA-binding domain"/>
    <property type="match status" value="1"/>
</dbReference>
<gene>
    <name evidence="8" type="ORF">ABOM_011817</name>
</gene>
<evidence type="ECO:0000313" key="8">
    <source>
        <dbReference type="EMBL" id="OGM40133.1"/>
    </source>
</evidence>
<comment type="caution">
    <text evidence="8">The sequence shown here is derived from an EMBL/GenBank/DDBJ whole genome shotgun (WGS) entry which is preliminary data.</text>
</comment>
<dbReference type="OrthoDB" id="3034343at2759"/>
<keyword evidence="2" id="KW-0805">Transcription regulation</keyword>
<evidence type="ECO:0000256" key="4">
    <source>
        <dbReference type="ARBA" id="ARBA00023163"/>
    </source>
</evidence>
<feature type="domain" description="Zn(2)-C6 fungal-type" evidence="7">
    <location>
        <begin position="26"/>
        <end position="58"/>
    </location>
</feature>
<dbReference type="PANTHER" id="PTHR31668">
    <property type="entry name" value="GLUCOSE TRANSPORT TRANSCRIPTION REGULATOR RGT1-RELATED-RELATED"/>
    <property type="match status" value="1"/>
</dbReference>
<dbReference type="GO" id="GO:0001080">
    <property type="term" value="P:nitrogen catabolite activation of transcription from RNA polymerase II promoter"/>
    <property type="evidence" value="ECO:0007669"/>
    <property type="project" value="TreeGrafter"/>
</dbReference>
<dbReference type="CDD" id="cd12148">
    <property type="entry name" value="fungal_TF_MHR"/>
    <property type="match status" value="1"/>
</dbReference>
<organism evidence="8 9">
    <name type="scientific">Aspergillus bombycis</name>
    <dbReference type="NCBI Taxonomy" id="109264"/>
    <lineage>
        <taxon>Eukaryota</taxon>
        <taxon>Fungi</taxon>
        <taxon>Dikarya</taxon>
        <taxon>Ascomycota</taxon>
        <taxon>Pezizomycotina</taxon>
        <taxon>Eurotiomycetes</taxon>
        <taxon>Eurotiomycetidae</taxon>
        <taxon>Eurotiales</taxon>
        <taxon>Aspergillaceae</taxon>
        <taxon>Aspergillus</taxon>
    </lineage>
</organism>
<dbReference type="PROSITE" id="PS00463">
    <property type="entry name" value="ZN2_CY6_FUNGAL_1"/>
    <property type="match status" value="1"/>
</dbReference>
<dbReference type="Pfam" id="PF00172">
    <property type="entry name" value="Zn_clus"/>
    <property type="match status" value="1"/>
</dbReference>
<dbReference type="GO" id="GO:0003677">
    <property type="term" value="F:DNA binding"/>
    <property type="evidence" value="ECO:0007669"/>
    <property type="project" value="UniProtKB-KW"/>
</dbReference>
<dbReference type="SMART" id="SM00906">
    <property type="entry name" value="Fungal_trans"/>
    <property type="match status" value="1"/>
</dbReference>
<dbReference type="GO" id="GO:0005634">
    <property type="term" value="C:nucleus"/>
    <property type="evidence" value="ECO:0007669"/>
    <property type="project" value="TreeGrafter"/>
</dbReference>
<dbReference type="GO" id="GO:0006351">
    <property type="term" value="P:DNA-templated transcription"/>
    <property type="evidence" value="ECO:0007669"/>
    <property type="project" value="InterPro"/>
</dbReference>
<dbReference type="InterPro" id="IPR050797">
    <property type="entry name" value="Carb_Metab_Trans_Reg"/>
</dbReference>
<keyword evidence="9" id="KW-1185">Reference proteome</keyword>
<dbReference type="EMBL" id="LYCR01000158">
    <property type="protein sequence ID" value="OGM40133.1"/>
    <property type="molecule type" value="Genomic_DNA"/>
</dbReference>
<dbReference type="SMART" id="SM00066">
    <property type="entry name" value="GAL4"/>
    <property type="match status" value="1"/>
</dbReference>
<dbReference type="STRING" id="109264.A0A1F7ZL07"/>
<dbReference type="Pfam" id="PF04082">
    <property type="entry name" value="Fungal_trans"/>
    <property type="match status" value="1"/>
</dbReference>
<keyword evidence="3" id="KW-0238">DNA-binding</keyword>
<dbReference type="GO" id="GO:0000981">
    <property type="term" value="F:DNA-binding transcription factor activity, RNA polymerase II-specific"/>
    <property type="evidence" value="ECO:0007669"/>
    <property type="project" value="InterPro"/>
</dbReference>